<dbReference type="InterPro" id="IPR001148">
    <property type="entry name" value="CA_dom"/>
</dbReference>
<dbReference type="EC" id="4.2.1.1" evidence="5 10"/>
<keyword evidence="7 10" id="KW-0862">Zinc</keyword>
<sequence>MNLQSKSILGFCFLLLALSIFSIPVSVSAQEVENEREFDYLENSGKGPAHWGDLKKEWAACKVGGLQSPIDLSHQRVKMIRKSGELKRNYRPCHAILKNRGHDIALEWVNNDAGSIKINGTEYFLKQGHWHSPSEHTLNGRRYALELHLVHTSSDPKVKNNISVIGALYKFGEPDAFLSKLISNISSMNDHVQERKMGVIDPTKIKLGGRKYYRYMGSLTVPPCTERVIWTINKKIRTVSREQVKVLRKAVHDYAEMNARPEQPLNGRQIQLYGPNRRDVPN</sequence>
<feature type="signal peptide" evidence="10">
    <location>
        <begin position="1"/>
        <end position="29"/>
    </location>
</feature>
<dbReference type="CDD" id="cd03124">
    <property type="entry name" value="alpha_CA_prokaryotic_like"/>
    <property type="match status" value="1"/>
</dbReference>
<dbReference type="PANTHER" id="PTHR18952:SF201">
    <property type="entry name" value="CARBONIC ANHYDRASE"/>
    <property type="match status" value="1"/>
</dbReference>
<feature type="domain" description="Alpha-carbonic anhydrase" evidence="11">
    <location>
        <begin position="36"/>
        <end position="274"/>
    </location>
</feature>
<dbReference type="Gene3D" id="3.10.200.10">
    <property type="entry name" value="Alpha carbonic anhydrase"/>
    <property type="match status" value="1"/>
</dbReference>
<evidence type="ECO:0000259" key="11">
    <source>
        <dbReference type="PROSITE" id="PS51144"/>
    </source>
</evidence>
<evidence type="ECO:0000313" key="12">
    <source>
        <dbReference type="EMBL" id="GKV46308.1"/>
    </source>
</evidence>
<dbReference type="EMBL" id="BPVZ01000206">
    <property type="protein sequence ID" value="GKV46308.1"/>
    <property type="molecule type" value="Genomic_DNA"/>
</dbReference>
<dbReference type="InterPro" id="IPR018338">
    <property type="entry name" value="Carbonic_anhydrase_a-class_CS"/>
</dbReference>
<comment type="cofactor">
    <cofactor evidence="1 10">
        <name>Zn(2+)</name>
        <dbReference type="ChEBI" id="CHEBI:29105"/>
    </cofactor>
</comment>
<dbReference type="PROSITE" id="PS00162">
    <property type="entry name" value="ALPHA_CA_1"/>
    <property type="match status" value="1"/>
</dbReference>
<feature type="chain" id="PRO_5043109154" description="Carbonic anhydrase" evidence="10">
    <location>
        <begin position="30"/>
        <end position="282"/>
    </location>
</feature>
<dbReference type="InterPro" id="IPR041891">
    <property type="entry name" value="Alpha_CA_prokaryot-like"/>
</dbReference>
<evidence type="ECO:0000256" key="9">
    <source>
        <dbReference type="ARBA" id="ARBA00048348"/>
    </source>
</evidence>
<evidence type="ECO:0000256" key="8">
    <source>
        <dbReference type="ARBA" id="ARBA00023239"/>
    </source>
</evidence>
<dbReference type="GO" id="GO:0008270">
    <property type="term" value="F:zinc ion binding"/>
    <property type="evidence" value="ECO:0007669"/>
    <property type="project" value="UniProtKB-UniRule"/>
</dbReference>
<dbReference type="GO" id="GO:0004089">
    <property type="term" value="F:carbonate dehydratase activity"/>
    <property type="evidence" value="ECO:0007669"/>
    <property type="project" value="UniProtKB-UniRule"/>
</dbReference>
<comment type="similarity">
    <text evidence="10">Belongs to the alpha-carbonic anhydrase family.</text>
</comment>
<organism evidence="12 13">
    <name type="scientific">Rubroshorea leprosula</name>
    <dbReference type="NCBI Taxonomy" id="152421"/>
    <lineage>
        <taxon>Eukaryota</taxon>
        <taxon>Viridiplantae</taxon>
        <taxon>Streptophyta</taxon>
        <taxon>Embryophyta</taxon>
        <taxon>Tracheophyta</taxon>
        <taxon>Spermatophyta</taxon>
        <taxon>Magnoliopsida</taxon>
        <taxon>eudicotyledons</taxon>
        <taxon>Gunneridae</taxon>
        <taxon>Pentapetalae</taxon>
        <taxon>rosids</taxon>
        <taxon>malvids</taxon>
        <taxon>Malvales</taxon>
        <taxon>Dipterocarpaceae</taxon>
        <taxon>Rubroshorea</taxon>
    </lineage>
</organism>
<proteinExistence type="inferred from homology"/>
<evidence type="ECO:0000256" key="2">
    <source>
        <dbReference type="ARBA" id="ARBA00002904"/>
    </source>
</evidence>
<evidence type="ECO:0000256" key="3">
    <source>
        <dbReference type="ARBA" id="ARBA00004470"/>
    </source>
</evidence>
<dbReference type="Proteomes" id="UP001054252">
    <property type="component" value="Unassembled WGS sequence"/>
</dbReference>
<dbReference type="PANTHER" id="PTHR18952">
    <property type="entry name" value="CARBONIC ANHYDRASE"/>
    <property type="match status" value="1"/>
</dbReference>
<dbReference type="Pfam" id="PF00194">
    <property type="entry name" value="Carb_anhydrase"/>
    <property type="match status" value="1"/>
</dbReference>
<dbReference type="InterPro" id="IPR023561">
    <property type="entry name" value="Carbonic_anhydrase_a-class"/>
</dbReference>
<keyword evidence="8 10" id="KW-0456">Lyase</keyword>
<keyword evidence="13" id="KW-1185">Reference proteome</keyword>
<comment type="subcellular location">
    <subcellularLocation>
        <location evidence="3">Plastid</location>
        <location evidence="3">Chloroplast stroma</location>
    </subcellularLocation>
</comment>
<dbReference type="GO" id="GO:0006730">
    <property type="term" value="P:one-carbon metabolic process"/>
    <property type="evidence" value="ECO:0007669"/>
    <property type="project" value="TreeGrafter"/>
</dbReference>
<dbReference type="SUPFAM" id="SSF51069">
    <property type="entry name" value="Carbonic anhydrase"/>
    <property type="match status" value="1"/>
</dbReference>
<evidence type="ECO:0000313" key="13">
    <source>
        <dbReference type="Proteomes" id="UP001054252"/>
    </source>
</evidence>
<comment type="catalytic activity">
    <reaction evidence="9 10">
        <text>hydrogencarbonate + H(+) = CO2 + H2O</text>
        <dbReference type="Rhea" id="RHEA:10748"/>
        <dbReference type="ChEBI" id="CHEBI:15377"/>
        <dbReference type="ChEBI" id="CHEBI:15378"/>
        <dbReference type="ChEBI" id="CHEBI:16526"/>
        <dbReference type="ChEBI" id="CHEBI:17544"/>
        <dbReference type="EC" id="4.2.1.1"/>
    </reaction>
</comment>
<reference evidence="12 13" key="1">
    <citation type="journal article" date="2021" name="Commun. Biol.">
        <title>The genome of Shorea leprosula (Dipterocarpaceae) highlights the ecological relevance of drought in aseasonal tropical rainforests.</title>
        <authorList>
            <person name="Ng K.K.S."/>
            <person name="Kobayashi M.J."/>
            <person name="Fawcett J.A."/>
            <person name="Hatakeyama M."/>
            <person name="Paape T."/>
            <person name="Ng C.H."/>
            <person name="Ang C.C."/>
            <person name="Tnah L.H."/>
            <person name="Lee C.T."/>
            <person name="Nishiyama T."/>
            <person name="Sese J."/>
            <person name="O'Brien M.J."/>
            <person name="Copetti D."/>
            <person name="Mohd Noor M.I."/>
            <person name="Ong R.C."/>
            <person name="Putra M."/>
            <person name="Sireger I.Z."/>
            <person name="Indrioko S."/>
            <person name="Kosugi Y."/>
            <person name="Izuno A."/>
            <person name="Isagi Y."/>
            <person name="Lee S.L."/>
            <person name="Shimizu K.K."/>
        </authorList>
    </citation>
    <scope>NUCLEOTIDE SEQUENCE [LARGE SCALE GENOMIC DNA]</scope>
    <source>
        <strain evidence="12">214</strain>
    </source>
</reference>
<evidence type="ECO:0000256" key="4">
    <source>
        <dbReference type="ARBA" id="ARBA00006365"/>
    </source>
</evidence>
<evidence type="ECO:0000256" key="6">
    <source>
        <dbReference type="ARBA" id="ARBA00022723"/>
    </source>
</evidence>
<keyword evidence="6 10" id="KW-0479">Metal-binding</keyword>
<protein>
    <recommendedName>
        <fullName evidence="5 10">Carbonic anhydrase</fullName>
        <ecNumber evidence="5 10">4.2.1.1</ecNumber>
    </recommendedName>
</protein>
<dbReference type="GO" id="GO:0009570">
    <property type="term" value="C:chloroplast stroma"/>
    <property type="evidence" value="ECO:0007669"/>
    <property type="project" value="UniProtKB-SubCell"/>
</dbReference>
<gene>
    <name evidence="12" type="ORF">SLEP1_g53299</name>
</gene>
<keyword evidence="10" id="KW-0732">Signal</keyword>
<comment type="function">
    <text evidence="2 10">Reversible hydration of carbon dioxide.</text>
</comment>
<accession>A0AAV5MBT6</accession>
<comment type="caution">
    <text evidence="12">The sequence shown here is derived from an EMBL/GenBank/DDBJ whole genome shotgun (WGS) entry which is preliminary data.</text>
</comment>
<comment type="similarity">
    <text evidence="4">Belongs to the alpha-class carbonic anhydrase family.</text>
</comment>
<name>A0AAV5MBT6_9ROSI</name>
<evidence type="ECO:0000256" key="7">
    <source>
        <dbReference type="ARBA" id="ARBA00022833"/>
    </source>
</evidence>
<evidence type="ECO:0000256" key="5">
    <source>
        <dbReference type="ARBA" id="ARBA00012925"/>
    </source>
</evidence>
<evidence type="ECO:0000256" key="1">
    <source>
        <dbReference type="ARBA" id="ARBA00001947"/>
    </source>
</evidence>
<dbReference type="PROSITE" id="PS51144">
    <property type="entry name" value="ALPHA_CA_2"/>
    <property type="match status" value="1"/>
</dbReference>
<dbReference type="InterPro" id="IPR036398">
    <property type="entry name" value="CA_dom_sf"/>
</dbReference>
<dbReference type="AlphaFoldDB" id="A0AAV5MBT6"/>
<evidence type="ECO:0000256" key="10">
    <source>
        <dbReference type="RuleBase" id="RU367011"/>
    </source>
</evidence>
<dbReference type="SMART" id="SM01057">
    <property type="entry name" value="Carb_anhydrase"/>
    <property type="match status" value="1"/>
</dbReference>